<dbReference type="NCBIfam" id="NF002999">
    <property type="entry name" value="PRK03767.1"/>
    <property type="match status" value="1"/>
</dbReference>
<dbReference type="SUPFAM" id="SSF52218">
    <property type="entry name" value="Flavoproteins"/>
    <property type="match status" value="1"/>
</dbReference>
<dbReference type="RefSeq" id="WP_188439765.1">
    <property type="nucleotide sequence ID" value="NZ_BMGK01000003.1"/>
</dbReference>
<dbReference type="InterPro" id="IPR005025">
    <property type="entry name" value="FMN_Rdtase-like_dom"/>
</dbReference>
<dbReference type="AlphaFoldDB" id="A0A8J2Y796"/>
<dbReference type="PANTHER" id="PTHR30546:SF23">
    <property type="entry name" value="FLAVOPROTEIN-LIKE PROTEIN YCP4-RELATED"/>
    <property type="match status" value="1"/>
</dbReference>
<evidence type="ECO:0000256" key="1">
    <source>
        <dbReference type="ARBA" id="ARBA00006961"/>
    </source>
</evidence>
<dbReference type="Pfam" id="PF03358">
    <property type="entry name" value="FMN_red"/>
    <property type="match status" value="1"/>
</dbReference>
<evidence type="ECO:0000313" key="3">
    <source>
        <dbReference type="EMBL" id="GGD86464.1"/>
    </source>
</evidence>
<dbReference type="PROSITE" id="PS50902">
    <property type="entry name" value="FLAVODOXIN_LIKE"/>
    <property type="match status" value="1"/>
</dbReference>
<reference evidence="3" key="1">
    <citation type="journal article" date="2014" name="Int. J. Syst. Evol. Microbiol.">
        <title>Complete genome sequence of Corynebacterium casei LMG S-19264T (=DSM 44701T), isolated from a smear-ripened cheese.</title>
        <authorList>
            <consortium name="US DOE Joint Genome Institute (JGI-PGF)"/>
            <person name="Walter F."/>
            <person name="Albersmeier A."/>
            <person name="Kalinowski J."/>
            <person name="Ruckert C."/>
        </authorList>
    </citation>
    <scope>NUCLEOTIDE SEQUENCE</scope>
    <source>
        <strain evidence="3">CGMCC 1.12924</strain>
    </source>
</reference>
<comment type="caution">
    <text evidence="3">The sequence shown here is derived from an EMBL/GenBank/DDBJ whole genome shotgun (WGS) entry which is preliminary data.</text>
</comment>
<organism evidence="3 4">
    <name type="scientific">Planktosalinus lacus</name>
    <dbReference type="NCBI Taxonomy" id="1526573"/>
    <lineage>
        <taxon>Bacteria</taxon>
        <taxon>Pseudomonadati</taxon>
        <taxon>Bacteroidota</taxon>
        <taxon>Flavobacteriia</taxon>
        <taxon>Flavobacteriales</taxon>
        <taxon>Flavobacteriaceae</taxon>
        <taxon>Planktosalinus</taxon>
    </lineage>
</organism>
<dbReference type="InterPro" id="IPR029039">
    <property type="entry name" value="Flavoprotein-like_sf"/>
</dbReference>
<dbReference type="Gene3D" id="3.40.50.360">
    <property type="match status" value="1"/>
</dbReference>
<feature type="domain" description="Flavodoxin-like" evidence="2">
    <location>
        <begin position="6"/>
        <end position="191"/>
    </location>
</feature>
<accession>A0A8J2Y796</accession>
<dbReference type="InterPro" id="IPR008254">
    <property type="entry name" value="Flavodoxin/NO_synth"/>
</dbReference>
<dbReference type="Proteomes" id="UP000652231">
    <property type="component" value="Unassembled WGS sequence"/>
</dbReference>
<dbReference type="FunFam" id="3.40.50.360:FF:000001">
    <property type="entry name" value="NAD(P)H dehydrogenase (Quinone) FQR1-like"/>
    <property type="match status" value="1"/>
</dbReference>
<name>A0A8J2Y796_9FLAO</name>
<dbReference type="GO" id="GO:0010181">
    <property type="term" value="F:FMN binding"/>
    <property type="evidence" value="ECO:0007669"/>
    <property type="project" value="InterPro"/>
</dbReference>
<dbReference type="PANTHER" id="PTHR30546">
    <property type="entry name" value="FLAVODOXIN-RELATED PROTEIN WRBA-RELATED"/>
    <property type="match status" value="1"/>
</dbReference>
<evidence type="ECO:0000313" key="4">
    <source>
        <dbReference type="Proteomes" id="UP000652231"/>
    </source>
</evidence>
<comment type="similarity">
    <text evidence="1">Belongs to the WrbA family.</text>
</comment>
<dbReference type="NCBIfam" id="TIGR01755">
    <property type="entry name" value="flav_wrbA"/>
    <property type="match status" value="1"/>
</dbReference>
<keyword evidence="4" id="KW-1185">Reference proteome</keyword>
<dbReference type="EMBL" id="BMGK01000003">
    <property type="protein sequence ID" value="GGD86464.1"/>
    <property type="molecule type" value="Genomic_DNA"/>
</dbReference>
<gene>
    <name evidence="3" type="ORF">GCM10011312_08130</name>
</gene>
<dbReference type="GO" id="GO:0003955">
    <property type="term" value="F:NAD(P)H dehydrogenase (quinone) activity"/>
    <property type="evidence" value="ECO:0007669"/>
    <property type="project" value="InterPro"/>
</dbReference>
<dbReference type="GO" id="GO:0016020">
    <property type="term" value="C:membrane"/>
    <property type="evidence" value="ECO:0007669"/>
    <property type="project" value="TreeGrafter"/>
</dbReference>
<sequence>MKDVKLAIIYYSSTGTNYKLAQTAEKAAKETGATVKLLRVAETAPQEAITQNEKWEKHHNATKDAPTVSLDDLEWADAIIFSVPTRYGNMPSQLGSFIDTTGGLWANGKLANKVVSAMTSAANPHGGQETTLLSIYKTMCHWGAIVAAPGYTDKIQFEAAGNPYGVSVSDGPENVTEIIQKAVAHQTKRTLKIASSVKKGLQ</sequence>
<evidence type="ECO:0000259" key="2">
    <source>
        <dbReference type="PROSITE" id="PS50902"/>
    </source>
</evidence>
<dbReference type="InterPro" id="IPR010089">
    <property type="entry name" value="Flavoprotein_WrbA-like"/>
</dbReference>
<protein>
    <submittedName>
        <fullName evidence="3">NAD(P)H dehydrogenase (Quinone)</fullName>
    </submittedName>
</protein>
<reference evidence="3" key="2">
    <citation type="submission" date="2020-09" db="EMBL/GenBank/DDBJ databases">
        <authorList>
            <person name="Sun Q."/>
            <person name="Zhou Y."/>
        </authorList>
    </citation>
    <scope>NUCLEOTIDE SEQUENCE</scope>
    <source>
        <strain evidence="3">CGMCC 1.12924</strain>
    </source>
</reference>
<proteinExistence type="inferred from homology"/>